<feature type="region of interest" description="Disordered" evidence="1">
    <location>
        <begin position="89"/>
        <end position="108"/>
    </location>
</feature>
<sequence length="108" mass="11681">MEGGCRQIGSGEGTARIVEEGKSYSHVCGLAMLLVSEGVAEHDGSIGGDVCRCGWWVDLVSDGVGGYDRGIDGAVETRRRSRVKVEGFHREEGEKRNGKSKSKLLINW</sequence>
<protein>
    <submittedName>
        <fullName evidence="2">Uncharacterized protein</fullName>
    </submittedName>
</protein>
<name>A0AAV2F3Q2_9ROSI</name>
<reference evidence="2 3" key="1">
    <citation type="submission" date="2024-04" db="EMBL/GenBank/DDBJ databases">
        <authorList>
            <person name="Fracassetti M."/>
        </authorList>
    </citation>
    <scope>NUCLEOTIDE SEQUENCE [LARGE SCALE GENOMIC DNA]</scope>
</reference>
<evidence type="ECO:0000313" key="2">
    <source>
        <dbReference type="EMBL" id="CAL1392835.1"/>
    </source>
</evidence>
<dbReference type="AlphaFoldDB" id="A0AAV2F3Q2"/>
<dbReference type="Proteomes" id="UP001497516">
    <property type="component" value="Chromosome 6"/>
</dbReference>
<accession>A0AAV2F3Q2</accession>
<gene>
    <name evidence="2" type="ORF">LTRI10_LOCUS33452</name>
</gene>
<keyword evidence="3" id="KW-1185">Reference proteome</keyword>
<proteinExistence type="predicted"/>
<evidence type="ECO:0000313" key="3">
    <source>
        <dbReference type="Proteomes" id="UP001497516"/>
    </source>
</evidence>
<evidence type="ECO:0000256" key="1">
    <source>
        <dbReference type="SAM" id="MobiDB-lite"/>
    </source>
</evidence>
<organism evidence="2 3">
    <name type="scientific">Linum trigynum</name>
    <dbReference type="NCBI Taxonomy" id="586398"/>
    <lineage>
        <taxon>Eukaryota</taxon>
        <taxon>Viridiplantae</taxon>
        <taxon>Streptophyta</taxon>
        <taxon>Embryophyta</taxon>
        <taxon>Tracheophyta</taxon>
        <taxon>Spermatophyta</taxon>
        <taxon>Magnoliopsida</taxon>
        <taxon>eudicotyledons</taxon>
        <taxon>Gunneridae</taxon>
        <taxon>Pentapetalae</taxon>
        <taxon>rosids</taxon>
        <taxon>fabids</taxon>
        <taxon>Malpighiales</taxon>
        <taxon>Linaceae</taxon>
        <taxon>Linum</taxon>
    </lineage>
</organism>
<dbReference type="EMBL" id="OZ034819">
    <property type="protein sequence ID" value="CAL1392835.1"/>
    <property type="molecule type" value="Genomic_DNA"/>
</dbReference>